<evidence type="ECO:0000256" key="3">
    <source>
        <dbReference type="ARBA" id="ARBA00012438"/>
    </source>
</evidence>
<feature type="transmembrane region" description="Helical" evidence="10">
    <location>
        <begin position="15"/>
        <end position="35"/>
    </location>
</feature>
<organism evidence="12 13">
    <name type="scientific">Oceanisphaera psychrotolerans</name>
    <dbReference type="NCBI Taxonomy" id="1414654"/>
    <lineage>
        <taxon>Bacteria</taxon>
        <taxon>Pseudomonadati</taxon>
        <taxon>Pseudomonadota</taxon>
        <taxon>Gammaproteobacteria</taxon>
        <taxon>Aeromonadales</taxon>
        <taxon>Aeromonadaceae</taxon>
        <taxon>Oceanisphaera</taxon>
    </lineage>
</organism>
<dbReference type="SUPFAM" id="SSF55874">
    <property type="entry name" value="ATPase domain of HSP90 chaperone/DNA topoisomerase II/histidine kinase"/>
    <property type="match status" value="1"/>
</dbReference>
<reference evidence="12 13" key="1">
    <citation type="submission" date="2016-07" db="EMBL/GenBank/DDBJ databases">
        <title>Draft Genome Sequence of Oceanisphaera psychrotolerans, isolated from coastal sediment samples.</title>
        <authorList>
            <person name="Zhuo S."/>
            <person name="Ruan Z."/>
        </authorList>
    </citation>
    <scope>NUCLEOTIDE SEQUENCE [LARGE SCALE GENOMIC DNA]</scope>
    <source>
        <strain evidence="12 13">LAM-WHM-ZC</strain>
    </source>
</reference>
<dbReference type="InterPro" id="IPR050428">
    <property type="entry name" value="TCS_sensor_his_kinase"/>
</dbReference>
<dbReference type="EMBL" id="MDKE01000070">
    <property type="protein sequence ID" value="OIN03763.1"/>
    <property type="molecule type" value="Genomic_DNA"/>
</dbReference>
<dbReference type="SMART" id="SM00388">
    <property type="entry name" value="HisKA"/>
    <property type="match status" value="1"/>
</dbReference>
<evidence type="ECO:0000313" key="12">
    <source>
        <dbReference type="EMBL" id="OIN03763.1"/>
    </source>
</evidence>
<dbReference type="Proteomes" id="UP000243073">
    <property type="component" value="Unassembled WGS sequence"/>
</dbReference>
<dbReference type="PANTHER" id="PTHR45436:SF1">
    <property type="entry name" value="SENSOR PROTEIN QSEC"/>
    <property type="match status" value="1"/>
</dbReference>
<feature type="domain" description="Histidine kinase" evidence="11">
    <location>
        <begin position="254"/>
        <end position="466"/>
    </location>
</feature>
<dbReference type="CDD" id="cd00075">
    <property type="entry name" value="HATPase"/>
    <property type="match status" value="1"/>
</dbReference>
<comment type="subcellular location">
    <subcellularLocation>
        <location evidence="2">Membrane</location>
    </subcellularLocation>
</comment>
<keyword evidence="8 10" id="KW-1133">Transmembrane helix</keyword>
<evidence type="ECO:0000259" key="11">
    <source>
        <dbReference type="PROSITE" id="PS50109"/>
    </source>
</evidence>
<sequence>MNKAPGHHPALRRRLLLLSGTVLVGLALLAMGLMISYSQKTADRSYDIMLNSATLQMANAVRHTEQGVVVDIPVSAFATLALAPQDRVFYRISINGTFLTGYRSLPAPPPRSPSQRQLTLQQPDFFDAEFDGEPVRIARLIRLNTERLPHDEIQIELAQTRLARQQLADEILYPALELIFGLLLCALLLLWLGIYYALRPFTLIARALARRRPRDLTPLSLPVPSETLPLLNTINHFIARQQQMLTRLEDNTSVAAHQLRTPLASLRALSENARDEQDAGKQRTLLHGLIAQCDQLALTVDHLLNQAMLDHRFHSQELIPVELNALVREVCLLLAVPALQRRVALSFEAADTPLWIQGDEVALTQMLNNLIDNAVAHSPPDSQVEILLRQSPEPTILIRDRGPGIPMTEKEKVFERFYRGHSGRYRGSGLGMAIARDVAEHHGARILLQDNEPGGLQVEIHFESHRSRS</sequence>
<dbReference type="Gene3D" id="3.30.565.10">
    <property type="entry name" value="Histidine kinase-like ATPase, C-terminal domain"/>
    <property type="match status" value="1"/>
</dbReference>
<keyword evidence="4" id="KW-0597">Phosphoprotein</keyword>
<comment type="catalytic activity">
    <reaction evidence="1">
        <text>ATP + protein L-histidine = ADP + protein N-phospho-L-histidine.</text>
        <dbReference type="EC" id="2.7.13.3"/>
    </reaction>
</comment>
<evidence type="ECO:0000256" key="10">
    <source>
        <dbReference type="SAM" id="Phobius"/>
    </source>
</evidence>
<dbReference type="AlphaFoldDB" id="A0A1J4Q8X8"/>
<dbReference type="GO" id="GO:0000155">
    <property type="term" value="F:phosphorelay sensor kinase activity"/>
    <property type="evidence" value="ECO:0007669"/>
    <property type="project" value="InterPro"/>
</dbReference>
<dbReference type="Pfam" id="PF02518">
    <property type="entry name" value="HATPase_c"/>
    <property type="match status" value="1"/>
</dbReference>
<dbReference type="SUPFAM" id="SSF47384">
    <property type="entry name" value="Homodimeric domain of signal transducing histidine kinase"/>
    <property type="match status" value="1"/>
</dbReference>
<dbReference type="EC" id="2.7.13.3" evidence="3"/>
<dbReference type="InterPro" id="IPR003594">
    <property type="entry name" value="HATPase_dom"/>
</dbReference>
<evidence type="ECO:0000256" key="9">
    <source>
        <dbReference type="ARBA" id="ARBA00023136"/>
    </source>
</evidence>
<dbReference type="PANTHER" id="PTHR45436">
    <property type="entry name" value="SENSOR HISTIDINE KINASE YKOH"/>
    <property type="match status" value="1"/>
</dbReference>
<keyword evidence="9 10" id="KW-0472">Membrane</keyword>
<dbReference type="SMART" id="SM00387">
    <property type="entry name" value="HATPase_c"/>
    <property type="match status" value="1"/>
</dbReference>
<evidence type="ECO:0000313" key="13">
    <source>
        <dbReference type="Proteomes" id="UP000243073"/>
    </source>
</evidence>
<dbReference type="PRINTS" id="PR00344">
    <property type="entry name" value="BCTRLSENSOR"/>
</dbReference>
<name>A0A1J4Q8X8_9GAMM</name>
<dbReference type="RefSeq" id="WP_071474152.1">
    <property type="nucleotide sequence ID" value="NZ_MDKE01000070.1"/>
</dbReference>
<dbReference type="OrthoDB" id="9804645at2"/>
<evidence type="ECO:0000256" key="7">
    <source>
        <dbReference type="ARBA" id="ARBA00022777"/>
    </source>
</evidence>
<keyword evidence="6 10" id="KW-0812">Transmembrane</keyword>
<dbReference type="Gene3D" id="1.10.287.130">
    <property type="match status" value="1"/>
</dbReference>
<keyword evidence="7" id="KW-0418">Kinase</keyword>
<gene>
    <name evidence="12" type="ORF">BFR47_07165</name>
</gene>
<dbReference type="InterPro" id="IPR005467">
    <property type="entry name" value="His_kinase_dom"/>
</dbReference>
<feature type="transmembrane region" description="Helical" evidence="10">
    <location>
        <begin position="171"/>
        <end position="198"/>
    </location>
</feature>
<dbReference type="InterPro" id="IPR003661">
    <property type="entry name" value="HisK_dim/P_dom"/>
</dbReference>
<dbReference type="PROSITE" id="PS50109">
    <property type="entry name" value="HIS_KIN"/>
    <property type="match status" value="1"/>
</dbReference>
<dbReference type="STRING" id="1414654.BFR47_07165"/>
<dbReference type="Pfam" id="PF08521">
    <property type="entry name" value="2CSK_N"/>
    <property type="match status" value="1"/>
</dbReference>
<dbReference type="GO" id="GO:0005886">
    <property type="term" value="C:plasma membrane"/>
    <property type="evidence" value="ECO:0007669"/>
    <property type="project" value="TreeGrafter"/>
</dbReference>
<keyword evidence="13" id="KW-1185">Reference proteome</keyword>
<dbReference type="Pfam" id="PF00512">
    <property type="entry name" value="HisKA"/>
    <property type="match status" value="1"/>
</dbReference>
<accession>A0A1J4Q8X8</accession>
<evidence type="ECO:0000256" key="1">
    <source>
        <dbReference type="ARBA" id="ARBA00000085"/>
    </source>
</evidence>
<proteinExistence type="predicted"/>
<dbReference type="InterPro" id="IPR013727">
    <property type="entry name" value="2CSK_N"/>
</dbReference>
<dbReference type="InterPro" id="IPR036097">
    <property type="entry name" value="HisK_dim/P_sf"/>
</dbReference>
<dbReference type="CDD" id="cd00082">
    <property type="entry name" value="HisKA"/>
    <property type="match status" value="1"/>
</dbReference>
<keyword evidence="5" id="KW-0808">Transferase</keyword>
<protein>
    <recommendedName>
        <fullName evidence="3">histidine kinase</fullName>
        <ecNumber evidence="3">2.7.13.3</ecNumber>
    </recommendedName>
</protein>
<evidence type="ECO:0000256" key="8">
    <source>
        <dbReference type="ARBA" id="ARBA00022989"/>
    </source>
</evidence>
<evidence type="ECO:0000256" key="2">
    <source>
        <dbReference type="ARBA" id="ARBA00004370"/>
    </source>
</evidence>
<comment type="caution">
    <text evidence="12">The sequence shown here is derived from an EMBL/GenBank/DDBJ whole genome shotgun (WGS) entry which is preliminary data.</text>
</comment>
<dbReference type="InterPro" id="IPR036890">
    <property type="entry name" value="HATPase_C_sf"/>
</dbReference>
<evidence type="ECO:0000256" key="6">
    <source>
        <dbReference type="ARBA" id="ARBA00022692"/>
    </source>
</evidence>
<dbReference type="InterPro" id="IPR004358">
    <property type="entry name" value="Sig_transdc_His_kin-like_C"/>
</dbReference>
<evidence type="ECO:0000256" key="5">
    <source>
        <dbReference type="ARBA" id="ARBA00022679"/>
    </source>
</evidence>
<evidence type="ECO:0000256" key="4">
    <source>
        <dbReference type="ARBA" id="ARBA00022553"/>
    </source>
</evidence>